<dbReference type="CDD" id="cd02257">
    <property type="entry name" value="Peptidase_C19"/>
    <property type="match status" value="1"/>
</dbReference>
<sequence length="2236" mass="255820">MSASSDRISPIGLTNFGQNVCFFNSVIQALYSVNAFRKFVCQFENSAENDPVKIVMKHLFTIMTSSDAPVETYPLLPYFELPGYEHARFEQFDAHECLLHILDKISPIENEQSVFKTSVLQSILCKSCQNVSDQTVFEQTCHIKFPNRVGNSIKQELAKLVDDPFGEPLDELYQCSNCSVRTNAIRSRTLFHISDFLIIAMGMFCYDRTTQNSRKVVPDLVIEENFENVLLGNLSLQAVIFHHGETENSGHYTSAVKYKDTWYSINDDKVFCIKNANFNCKVNDETVPYLLIYKKSKPQKISPSLPIHNSPVRNFKFDNNISKVASCSNSKTTKSMGATSFTKKMDSVDMHLQEECDIYKTTFLSPQKNESTSAIRKRRKIMRSEIKEKKLCKFPMKLKKNLLDRPVIKITFPNKPQGKTLFKNIDFQRIVIPSATFKDKKSSKETTYKNKSKIGKVSNKKKINPDRLMKGLTQNNSKLSHTSMNINTNRQPSDNNNIPLNNQNDHEMNEEPRVNETNIQLSDHHHGHLNIHENTFVKEAVSNFIKGEDKHSIARCITCQEVRPVFFSHVPKKKVDKWQVEDQRCTRCKDEFNQKQNRKKNHALLFSGIHSPPTDCFCDNEGNLLHNNQHFANTPSFLQGLTFVETLLIRKISIAIYVHCLKYGMLASKGHAVAIPSNLKIFTKLPQLPSEIGIILIRSGSNNSKAYMASRHRVQKALNGLVFGIPAFGLDNPQPGYSQYKGKNHISGKILKGKYFLHEPNPYYHDVIIEQNRLLNIPEDAGIIPGLPIVSANKFNNENKNEDKGPAPGQFEKLAVDEELTTASGFATQLTNSDADENVKNALRAFLGDNANVEEILEAGQVADIGRLHLNKREKPIPELSTDGFFTMCYPHIFVNGTCDYTIKAARTLKYEDWVQHICYCNDNRVPAHRFLKFHLMNISMRKKALDQGSFCVNQQINDKHITRDELLEQLENQDEAIPRKFLSFSANLVDTAPYWRERKHELDSFCFFMLKEHQVYPTYFDTSSCAEHHWIPLHNILIKYLSQITGDLEADLQVKFKSDSKFRHQVLLQNQHIVTSYFDARHHNYINTVLKELFQYEEFWSRYEFAKSRGQIHSHSLFFSKQHYDKVKAILSQDKNDPTVNIAKDLETWLQTNEMNDTGVFSPGFVSLHPAGGEVQHIEDQTPQWIPNKENWPLPEGSLTDVDANVLKKCVLCQGDDEELKAFHTDLVNKVMLHTCSSYCLRRKTVTTKEKDQDGKPIEKVIRYCRHHFGEYDEKSKRSTGKEINPFEPRITEGKISRFEGRNDHPRMVQHILLRPLTWLAQCDTQAIVTDDLLALIKYITGYCCKGNKSTQDLMDIYKEILNKSDPTISLKSIAQKLLLKTVGFVDTPSSAADYINTKGKLYSCSRRFKRIGLSGFRLFDPNGKDGKVTKDTIVDKFLSDKRREENPYITLYDWAKKCDCGKKSPCNKDHVPVFTGCQRFWIWPAGEDFSKELLMKFSPGTWRKVDDLKNGFDTYTESFAQFLDSDYCPESVRMMLQFAKAEYDKKVARRQKRQNNQPNQPIEEINFSQSTLEGSQDSQSSQGSVVDTMGNQLLRDIARENRVSIEEASVDEEVLYNGGDDYDWHANGLMWLGVQSFPDTLIEETKNWLSDVSKQANEAFEREGRLCTLPDVDPKLVNPIQMLIVNYNIQLLLDYARGNFAVGYEHCKRLIVQGCAGTGKSQVVKIITRLVRRIFKCNRSVLNVAPTSAAGILLPDGGTIHSCVNIPRKTKGITFDSCPMNSDQIKHLKSLALDNDGKKLSLMCLNADERGMVGQYVLGWFHQRFSQLSINLLDRESDQSIPFGCIPTFNFFGDIFQLRAIGERNLYDIVLDSTDPIDSAGGFAYKDFQDVFILEEIMRQQPNQAALLKRLDNLRTGNVTRKDWEEINQRCYDNLTTDEQRNFNDETSNVICLTETWKEASSYNRRVLNSTMIHGERTICAEFKSTGYGKHHNSTRESMSQIPNRTTIAVGCRVILTRNQGCMTRLGLNNGAIGKVVSIIYRTNIKPPQMPEIVVVDFPRYKGPVWDENHPTWVPITANIVTCEDVSKCCRRTGFPLITGYAITIAKSQGMTIGPKQQITNVIIKLSPQTTMEQWNCGTSYTAFSRITQDEDWCLAESIPFERLEYINRHPQLKLRKKEEERLQTLSKKTISENTCSIQEYLNLLREVDLFCDDGISDADCTDPDCKRCLLHKH</sequence>
<dbReference type="InterPro" id="IPR038765">
    <property type="entry name" value="Papain-like_cys_pep_sf"/>
</dbReference>
<dbReference type="InterPro" id="IPR028889">
    <property type="entry name" value="USP"/>
</dbReference>
<keyword evidence="1" id="KW-0378">Hydrolase</keyword>
<evidence type="ECO:0000259" key="3">
    <source>
        <dbReference type="PROSITE" id="PS50235"/>
    </source>
</evidence>
<comment type="catalytic activity">
    <reaction evidence="1">
        <text>ATP + H2O = ADP + phosphate + H(+)</text>
        <dbReference type="Rhea" id="RHEA:13065"/>
        <dbReference type="ChEBI" id="CHEBI:15377"/>
        <dbReference type="ChEBI" id="CHEBI:15378"/>
        <dbReference type="ChEBI" id="CHEBI:30616"/>
        <dbReference type="ChEBI" id="CHEBI:43474"/>
        <dbReference type="ChEBI" id="CHEBI:456216"/>
        <dbReference type="EC" id="5.6.2.3"/>
    </reaction>
</comment>
<keyword evidence="1" id="KW-0067">ATP-binding</keyword>
<keyword evidence="1" id="KW-0547">Nucleotide-binding</keyword>
<dbReference type="OrthoDB" id="5976378at2759"/>
<dbReference type="SUPFAM" id="SSF52540">
    <property type="entry name" value="P-loop containing nucleoside triphosphate hydrolases"/>
    <property type="match status" value="2"/>
</dbReference>
<evidence type="ECO:0000256" key="2">
    <source>
        <dbReference type="SAM" id="MobiDB-lite"/>
    </source>
</evidence>
<organism evidence="4 5">
    <name type="scientific">Clytia hemisphaerica</name>
    <dbReference type="NCBI Taxonomy" id="252671"/>
    <lineage>
        <taxon>Eukaryota</taxon>
        <taxon>Metazoa</taxon>
        <taxon>Cnidaria</taxon>
        <taxon>Hydrozoa</taxon>
        <taxon>Hydroidolina</taxon>
        <taxon>Leptothecata</taxon>
        <taxon>Obeliida</taxon>
        <taxon>Clytiidae</taxon>
        <taxon>Clytia</taxon>
    </lineage>
</organism>
<dbReference type="GO" id="GO:0004843">
    <property type="term" value="F:cysteine-type deubiquitinase activity"/>
    <property type="evidence" value="ECO:0007669"/>
    <property type="project" value="InterPro"/>
</dbReference>
<dbReference type="Gene3D" id="3.40.50.300">
    <property type="entry name" value="P-loop containing nucleotide triphosphate hydrolases"/>
    <property type="match status" value="1"/>
</dbReference>
<proteinExistence type="inferred from homology"/>
<dbReference type="Pfam" id="PF20209">
    <property type="entry name" value="DUF6570"/>
    <property type="match status" value="1"/>
</dbReference>
<feature type="compositionally biased region" description="Basic and acidic residues" evidence="2">
    <location>
        <begin position="438"/>
        <end position="448"/>
    </location>
</feature>
<keyword evidence="1" id="KW-0234">DNA repair</keyword>
<dbReference type="InterPro" id="IPR051055">
    <property type="entry name" value="PIF1_helicase"/>
</dbReference>
<name>A0A7M5XMP6_9CNID</name>
<dbReference type="PANTHER" id="PTHR47642">
    <property type="entry name" value="ATP-DEPENDENT DNA HELICASE"/>
    <property type="match status" value="1"/>
</dbReference>
<dbReference type="Proteomes" id="UP000594262">
    <property type="component" value="Unplaced"/>
</dbReference>
<keyword evidence="1" id="KW-0347">Helicase</keyword>
<feature type="region of interest" description="Disordered" evidence="2">
    <location>
        <begin position="438"/>
        <end position="497"/>
    </location>
</feature>
<dbReference type="Gene3D" id="3.90.70.10">
    <property type="entry name" value="Cysteine proteinases"/>
    <property type="match status" value="1"/>
</dbReference>
<evidence type="ECO:0000313" key="5">
    <source>
        <dbReference type="Proteomes" id="UP000594262"/>
    </source>
</evidence>
<dbReference type="EnsemblMetazoa" id="CLYHEMT025790.1">
    <property type="protein sequence ID" value="CLYHEMP025790.1"/>
    <property type="gene ID" value="CLYHEMG025790"/>
</dbReference>
<feature type="domain" description="USP" evidence="3">
    <location>
        <begin position="11"/>
        <end position="296"/>
    </location>
</feature>
<dbReference type="PROSITE" id="PS50235">
    <property type="entry name" value="USP_3"/>
    <property type="match status" value="1"/>
</dbReference>
<dbReference type="EC" id="5.6.2.3" evidence="1"/>
<dbReference type="SUPFAM" id="SSF54001">
    <property type="entry name" value="Cysteine proteinases"/>
    <property type="match status" value="1"/>
</dbReference>
<dbReference type="GO" id="GO:0016579">
    <property type="term" value="P:protein deubiquitination"/>
    <property type="evidence" value="ECO:0007669"/>
    <property type="project" value="InterPro"/>
</dbReference>
<dbReference type="InterPro" id="IPR046700">
    <property type="entry name" value="DUF6570"/>
</dbReference>
<feature type="compositionally biased region" description="Polar residues" evidence="2">
    <location>
        <begin position="472"/>
        <end position="494"/>
    </location>
</feature>
<dbReference type="GO" id="GO:0000723">
    <property type="term" value="P:telomere maintenance"/>
    <property type="evidence" value="ECO:0007669"/>
    <property type="project" value="InterPro"/>
</dbReference>
<reference evidence="4" key="1">
    <citation type="submission" date="2021-01" db="UniProtKB">
        <authorList>
            <consortium name="EnsemblMetazoa"/>
        </authorList>
    </citation>
    <scope>IDENTIFICATION</scope>
</reference>
<comment type="similarity">
    <text evidence="1">Belongs to the helicase family.</text>
</comment>
<keyword evidence="1" id="KW-0233">DNA recombination</keyword>
<dbReference type="InterPro" id="IPR001394">
    <property type="entry name" value="Peptidase_C19_UCH"/>
</dbReference>
<comment type="cofactor">
    <cofactor evidence="1">
        <name>Mg(2+)</name>
        <dbReference type="ChEBI" id="CHEBI:18420"/>
    </cofactor>
</comment>
<evidence type="ECO:0000313" key="4">
    <source>
        <dbReference type="EnsemblMetazoa" id="CLYHEMP025790.1"/>
    </source>
</evidence>
<keyword evidence="1" id="KW-0227">DNA damage</keyword>
<dbReference type="GO" id="GO:0006310">
    <property type="term" value="P:DNA recombination"/>
    <property type="evidence" value="ECO:0007669"/>
    <property type="project" value="UniProtKB-KW"/>
</dbReference>
<dbReference type="InterPro" id="IPR010285">
    <property type="entry name" value="DNA_helicase_pif1-like_DEAD"/>
</dbReference>
<protein>
    <recommendedName>
        <fullName evidence="1">ATP-dependent DNA helicase</fullName>
        <ecNumber evidence="1">5.6.2.3</ecNumber>
    </recommendedName>
</protein>
<evidence type="ECO:0000256" key="1">
    <source>
        <dbReference type="RuleBase" id="RU363044"/>
    </source>
</evidence>
<accession>A0A7M5XMP6</accession>
<dbReference type="GO" id="GO:0043139">
    <property type="term" value="F:5'-3' DNA helicase activity"/>
    <property type="evidence" value="ECO:0007669"/>
    <property type="project" value="UniProtKB-EC"/>
</dbReference>
<keyword evidence="5" id="KW-1185">Reference proteome</keyword>
<dbReference type="InterPro" id="IPR027417">
    <property type="entry name" value="P-loop_NTPase"/>
</dbReference>
<dbReference type="GO" id="GO:0005524">
    <property type="term" value="F:ATP binding"/>
    <property type="evidence" value="ECO:0007669"/>
    <property type="project" value="UniProtKB-KW"/>
</dbReference>
<feature type="compositionally biased region" description="Basic residues" evidence="2">
    <location>
        <begin position="450"/>
        <end position="462"/>
    </location>
</feature>
<dbReference type="Pfam" id="PF05970">
    <property type="entry name" value="PIF1"/>
    <property type="match status" value="1"/>
</dbReference>
<dbReference type="GO" id="GO:0006281">
    <property type="term" value="P:DNA repair"/>
    <property type="evidence" value="ECO:0007669"/>
    <property type="project" value="UniProtKB-KW"/>
</dbReference>
<dbReference type="Pfam" id="PF00443">
    <property type="entry name" value="UCH"/>
    <property type="match status" value="1"/>
</dbReference>